<dbReference type="AlphaFoldDB" id="A0A212S6J8"/>
<dbReference type="Pfam" id="PF00155">
    <property type="entry name" value="Aminotran_1_2"/>
    <property type="match status" value="1"/>
</dbReference>
<dbReference type="GO" id="GO:0008483">
    <property type="term" value="F:transaminase activity"/>
    <property type="evidence" value="ECO:0007669"/>
    <property type="project" value="UniProtKB-KW"/>
</dbReference>
<dbReference type="Gene3D" id="3.40.640.10">
    <property type="entry name" value="Type I PLP-dependent aspartate aminotransferase-like (Major domain)"/>
    <property type="match status" value="1"/>
</dbReference>
<keyword evidence="3" id="KW-0032">Aminotransferase</keyword>
<reference evidence="6" key="1">
    <citation type="submission" date="2017-06" db="EMBL/GenBank/DDBJ databases">
        <authorList>
            <person name="Varghese N."/>
            <person name="Submissions S."/>
        </authorList>
    </citation>
    <scope>NUCLEOTIDE SEQUENCE [LARGE SCALE GENOMIC DNA]</scope>
    <source>
        <strain evidence="6">DSM 137</strain>
    </source>
</reference>
<evidence type="ECO:0000313" key="6">
    <source>
        <dbReference type="Proteomes" id="UP000198418"/>
    </source>
</evidence>
<dbReference type="PANTHER" id="PTHR42885">
    <property type="entry name" value="HISTIDINOL-PHOSPHATE AMINOTRANSFERASE-RELATED"/>
    <property type="match status" value="1"/>
</dbReference>
<evidence type="ECO:0000256" key="2">
    <source>
        <dbReference type="ARBA" id="ARBA00022898"/>
    </source>
</evidence>
<evidence type="ECO:0000259" key="4">
    <source>
        <dbReference type="Pfam" id="PF00155"/>
    </source>
</evidence>
<gene>
    <name evidence="5" type="ORF">SAMN06265338_11389</name>
</gene>
<proteinExistence type="inferred from homology"/>
<feature type="domain" description="Aminotransferase class I/classII large" evidence="4">
    <location>
        <begin position="2"/>
        <end position="264"/>
    </location>
</feature>
<dbReference type="InterPro" id="IPR015422">
    <property type="entry name" value="PyrdxlP-dep_Trfase_small"/>
</dbReference>
<dbReference type="InterPro" id="IPR015424">
    <property type="entry name" value="PyrdxlP-dep_Trfase"/>
</dbReference>
<dbReference type="Gene3D" id="3.90.1150.10">
    <property type="entry name" value="Aspartate Aminotransferase, domain 1"/>
    <property type="match status" value="1"/>
</dbReference>
<evidence type="ECO:0000313" key="5">
    <source>
        <dbReference type="EMBL" id="SNB80740.1"/>
    </source>
</evidence>
<dbReference type="SUPFAM" id="SSF53383">
    <property type="entry name" value="PLP-dependent transferases"/>
    <property type="match status" value="1"/>
</dbReference>
<dbReference type="InterPro" id="IPR004838">
    <property type="entry name" value="NHTrfase_class1_PyrdxlP-BS"/>
</dbReference>
<dbReference type="GO" id="GO:0030170">
    <property type="term" value="F:pyridoxal phosphate binding"/>
    <property type="evidence" value="ECO:0007669"/>
    <property type="project" value="InterPro"/>
</dbReference>
<comment type="similarity">
    <text evidence="3">Belongs to the class-I pyridoxal-phosphate-dependent aminotransferase family.</text>
</comment>
<dbReference type="InterPro" id="IPR004839">
    <property type="entry name" value="Aminotransferase_I/II_large"/>
</dbReference>
<evidence type="ECO:0000256" key="1">
    <source>
        <dbReference type="ARBA" id="ARBA00001933"/>
    </source>
</evidence>
<dbReference type="InterPro" id="IPR015421">
    <property type="entry name" value="PyrdxlP-dep_Trfase_major"/>
</dbReference>
<keyword evidence="6" id="KW-1185">Reference proteome</keyword>
<name>A0A212S6J8_RHOAC</name>
<dbReference type="Proteomes" id="UP000198418">
    <property type="component" value="Unassembled WGS sequence"/>
</dbReference>
<organism evidence="5 6">
    <name type="scientific">Rhodoblastus acidophilus</name>
    <name type="common">Rhodopseudomonas acidophila</name>
    <dbReference type="NCBI Taxonomy" id="1074"/>
    <lineage>
        <taxon>Bacteria</taxon>
        <taxon>Pseudomonadati</taxon>
        <taxon>Pseudomonadota</taxon>
        <taxon>Alphaproteobacteria</taxon>
        <taxon>Hyphomicrobiales</taxon>
        <taxon>Rhodoblastaceae</taxon>
        <taxon>Rhodoblastus</taxon>
    </lineage>
</organism>
<dbReference type="CDD" id="cd00609">
    <property type="entry name" value="AAT_like"/>
    <property type="match status" value="1"/>
</dbReference>
<comment type="cofactor">
    <cofactor evidence="1 3">
        <name>pyridoxal 5'-phosphate</name>
        <dbReference type="ChEBI" id="CHEBI:597326"/>
    </cofactor>
</comment>
<dbReference type="EC" id="2.6.1.-" evidence="3"/>
<keyword evidence="2" id="KW-0663">Pyridoxal phosphate</keyword>
<sequence>MAALESAAAGFFGLGPRAACVAASGTQALLQTLPRLIPAKTVAILGFSYAEHARCWALNGADVFVAQTMDELAAAEVAVIVNPNNPDGRLLVPAALRDLAQSRAAQGKWLIVDEAFADFLPGASLAPELPLPGVVALRSFGKVFGLAGLRLGFALAPEPFGRRLRDALGPWAVSGAAMDIGVQAYRDADWVRQSAARLAGEGEVLDALLREAGFEAVGGTPLFRLARHDRAADLFETLCRCGVLTRPFTERPDWLRFGIPHGEDQFARLRAALIGN</sequence>
<evidence type="ECO:0000256" key="3">
    <source>
        <dbReference type="RuleBase" id="RU000481"/>
    </source>
</evidence>
<dbReference type="PROSITE" id="PS00105">
    <property type="entry name" value="AA_TRANSFER_CLASS_1"/>
    <property type="match status" value="1"/>
</dbReference>
<accession>A0A212S6J8</accession>
<keyword evidence="3" id="KW-0808">Transferase</keyword>
<dbReference type="PANTHER" id="PTHR42885:SF1">
    <property type="entry name" value="THREONINE-PHOSPHATE DECARBOXYLASE"/>
    <property type="match status" value="1"/>
</dbReference>
<dbReference type="EMBL" id="FYDG01000013">
    <property type="protein sequence ID" value="SNB80740.1"/>
    <property type="molecule type" value="Genomic_DNA"/>
</dbReference>
<protein>
    <recommendedName>
        <fullName evidence="3">Aminotransferase</fullName>
        <ecNumber evidence="3">2.6.1.-</ecNumber>
    </recommendedName>
</protein>